<evidence type="ECO:0000313" key="1">
    <source>
        <dbReference type="EMBL" id="MQA40427.1"/>
    </source>
</evidence>
<keyword evidence="2" id="KW-1185">Reference proteome</keyword>
<dbReference type="EMBL" id="WHUG01000008">
    <property type="protein sequence ID" value="MQA40427.1"/>
    <property type="molecule type" value="Genomic_DNA"/>
</dbReference>
<proteinExistence type="predicted"/>
<dbReference type="AlphaFoldDB" id="A0A6A7N6L0"/>
<sequence>MTKKYLLVCEGPTDIVILNKIAEHLGGKIVEISPAKDATSNTYPPQGWTEVKNWCMRHGKLKTKGNPLEFYMRMHKADGLIIQIDTDIANFIKFEGQGGVPGDKAWCSNAIDQWLGTNSGLATTHYILTTQSTEIWIVATYSNTRLGLPANSLKDYETIADPQLQLVQLGYAVEKGVLKKSEKQYRMPKYAPRIIEHLSKAKYRSMELKKFIDLF</sequence>
<accession>A0A6A7N6L0</accession>
<protein>
    <submittedName>
        <fullName evidence="1">Uncharacterized protein</fullName>
    </submittedName>
</protein>
<organism evidence="1 2">
    <name type="scientific">Rugamonas aquatica</name>
    <dbReference type="NCBI Taxonomy" id="2743357"/>
    <lineage>
        <taxon>Bacteria</taxon>
        <taxon>Pseudomonadati</taxon>
        <taxon>Pseudomonadota</taxon>
        <taxon>Betaproteobacteria</taxon>
        <taxon>Burkholderiales</taxon>
        <taxon>Oxalobacteraceae</taxon>
        <taxon>Telluria group</taxon>
        <taxon>Rugamonas</taxon>
    </lineage>
</organism>
<dbReference type="Proteomes" id="UP000440498">
    <property type="component" value="Unassembled WGS sequence"/>
</dbReference>
<comment type="caution">
    <text evidence="1">The sequence shown here is derived from an EMBL/GenBank/DDBJ whole genome shotgun (WGS) entry which is preliminary data.</text>
</comment>
<gene>
    <name evidence="1" type="ORF">GEV02_19935</name>
</gene>
<name>A0A6A7N6L0_9BURK</name>
<reference evidence="1 2" key="1">
    <citation type="submission" date="2019-10" db="EMBL/GenBank/DDBJ databases">
        <title>Two novel species isolated from a subtropical stream in China.</title>
        <authorList>
            <person name="Lu H."/>
        </authorList>
    </citation>
    <scope>NUCLEOTIDE SEQUENCE [LARGE SCALE GENOMIC DNA]</scope>
    <source>
        <strain evidence="1 2">FT29W</strain>
    </source>
</reference>
<dbReference type="RefSeq" id="WP_152839671.1">
    <property type="nucleotide sequence ID" value="NZ_WHUG01000008.1"/>
</dbReference>
<evidence type="ECO:0000313" key="2">
    <source>
        <dbReference type="Proteomes" id="UP000440498"/>
    </source>
</evidence>